<dbReference type="RefSeq" id="WP_168835295.1">
    <property type="nucleotide sequence ID" value="NZ_JABAIK010000003.1"/>
</dbReference>
<name>A0A7X8TNW2_9VIBR</name>
<dbReference type="InterPro" id="IPR012341">
    <property type="entry name" value="6hp_glycosidase-like_sf"/>
</dbReference>
<dbReference type="PANTHER" id="PTHR12654">
    <property type="entry name" value="BILE ACID BETA-GLUCOSIDASE-RELATED"/>
    <property type="match status" value="1"/>
</dbReference>
<comment type="caution">
    <text evidence="3">The sequence shown here is derived from an EMBL/GenBank/DDBJ whole genome shotgun (WGS) entry which is preliminary data.</text>
</comment>
<dbReference type="Pfam" id="PF12215">
    <property type="entry name" value="Glyco_hydr_116N"/>
    <property type="match status" value="1"/>
</dbReference>
<gene>
    <name evidence="3" type="ORF">HGP28_04735</name>
</gene>
<keyword evidence="4" id="KW-1185">Reference proteome</keyword>
<reference evidence="3 4" key="1">
    <citation type="submission" date="2020-04" db="EMBL/GenBank/DDBJ databases">
        <title>Vibrio sp. SM6, a novel species isolated from seawater.</title>
        <authorList>
            <person name="Wang X."/>
        </authorList>
    </citation>
    <scope>NUCLEOTIDE SEQUENCE [LARGE SCALE GENOMIC DNA]</scope>
    <source>
        <strain evidence="3 4">SM6</strain>
    </source>
</reference>
<evidence type="ECO:0000259" key="2">
    <source>
        <dbReference type="Pfam" id="PF12215"/>
    </source>
</evidence>
<dbReference type="SUPFAM" id="SSF48208">
    <property type="entry name" value="Six-hairpin glycosidases"/>
    <property type="match status" value="1"/>
</dbReference>
<dbReference type="Proteomes" id="UP000535589">
    <property type="component" value="Unassembled WGS sequence"/>
</dbReference>
<feature type="domain" description="Glycosyl-hydrolase family 116 N-terminal" evidence="2">
    <location>
        <begin position="138"/>
        <end position="455"/>
    </location>
</feature>
<dbReference type="InterPro" id="IPR008928">
    <property type="entry name" value="6-hairpin_glycosidase_sf"/>
</dbReference>
<feature type="domain" description="Glycosyl-hydrolase family 116 catalytic region" evidence="1">
    <location>
        <begin position="510"/>
        <end position="930"/>
    </location>
</feature>
<proteinExistence type="predicted"/>
<dbReference type="PANTHER" id="PTHR12654:SF0">
    <property type="entry name" value="NON-LYSOSOMAL GLUCOSYLCERAMIDASE"/>
    <property type="match status" value="1"/>
</dbReference>
<dbReference type="Pfam" id="PF04685">
    <property type="entry name" value="DUF608"/>
    <property type="match status" value="1"/>
</dbReference>
<dbReference type="InterPro" id="IPR006775">
    <property type="entry name" value="GH116_catalytic"/>
</dbReference>
<organism evidence="3 4">
    <name type="scientific">Vibrio agarilyticus</name>
    <dbReference type="NCBI Taxonomy" id="2726741"/>
    <lineage>
        <taxon>Bacteria</taxon>
        <taxon>Pseudomonadati</taxon>
        <taxon>Pseudomonadota</taxon>
        <taxon>Gammaproteobacteria</taxon>
        <taxon>Vibrionales</taxon>
        <taxon>Vibrionaceae</taxon>
        <taxon>Vibrio</taxon>
    </lineage>
</organism>
<dbReference type="InterPro" id="IPR052566">
    <property type="entry name" value="Non-lysos_glucosylceramidase"/>
</dbReference>
<evidence type="ECO:0000313" key="4">
    <source>
        <dbReference type="Proteomes" id="UP000535589"/>
    </source>
</evidence>
<dbReference type="Gene3D" id="1.50.10.10">
    <property type="match status" value="1"/>
</dbReference>
<dbReference type="GO" id="GO:0005975">
    <property type="term" value="P:carbohydrate metabolic process"/>
    <property type="evidence" value="ECO:0007669"/>
    <property type="project" value="InterPro"/>
</dbReference>
<evidence type="ECO:0000313" key="3">
    <source>
        <dbReference type="EMBL" id="NLS12200.1"/>
    </source>
</evidence>
<dbReference type="GO" id="GO:0008422">
    <property type="term" value="F:beta-glucosidase activity"/>
    <property type="evidence" value="ECO:0007669"/>
    <property type="project" value="TreeGrafter"/>
</dbReference>
<sequence length="1026" mass="114787">MDNRIPYTSFHGSAASICAKGNAVEFIQPWYTPISTTPKNTGIAVGGIGNTFTLTPLGDTPSFAFIPGIFIDNSNSELNFNDFYLSVADDISLDNLLIANLDQVRFFLRFYPALFCGEPLDTTSLQSALNGIKNALASGTFYLENQANFVKWRIELTSKTERELALDPRSIKAQLLVAVDFFNGLLCNSSAKLTSLTATPNQRQIAPVSEDQINFAALYPMAEFEYSPFSELEVTRKVVSPIVRGDKKLCSLPMHWNEFEIVNHSAETKIVTLAQSLKNVLGATYRKQRPGVQDSACLLTQNPVKQQHTRYQWEQNERTYVGVVQRSDSHFGADIDGEILFGVEVASEQLSQGKAVISAKPSLYCMNEEQVLIDALKTGRVNQTFDKGIYSGREALASVVTVQLEIAPHSSASVRFVQVMDSAKIELQEWSSEKAYAQYYSASSRATAIFEETFASLDSIDARIHAEQQTYLKHARAAFESDASAVQFATMAMNSLSFLAEATVWDVKDKFLVKECVDYPFFNSLDVYFYGSFSLLYLLPELDGCVMQEFARAILAQDGTKRRFWEYEDKPYAELESLKYEGVRGVKGAVIHDLGSPFDIAPDAYTWHNVKEWKDLAPKYALMVYRHYQLTGDASVVNACWPAVKESMTYLNKLIAQGDVMPLTNGTDDTFDNLSSHGISIYCGSLWVAGLRAAAELAILMNEAPLAQQYRHTGDASLALLERGLWDENRGYFRFFITPVQAKHLTGEGYQPLQALGLVLTGDNIKDKEILNRYLDQAGQASVNGRIEAKKRLLELAPDAFTQEYLRIVELDSDNSFGDAMLADTYLKLLGMPGLFAEEKVSQTLDFIYRTNFKENSPSLGVANMTLSNGMPHHEFQAQDVWVGVQFSAVTALKLAGKERDAQALIETVYHALYHEAKIPFAAPEGFNCSVKVSSEMLSGAFALSEGAAEFWYRYLKQTQCLLPDGRVNPFIDGAFEQFQDLMRDQIEHEEINQLYIWLKNTGLKYTAGRYFRPGMIFSYLPELLH</sequence>
<protein>
    <submittedName>
        <fullName evidence="3">Glucosylceramidase</fullName>
    </submittedName>
</protein>
<dbReference type="AlphaFoldDB" id="A0A7X8TNW2"/>
<accession>A0A7X8TNW2</accession>
<evidence type="ECO:0000259" key="1">
    <source>
        <dbReference type="Pfam" id="PF04685"/>
    </source>
</evidence>
<dbReference type="InterPro" id="IPR024462">
    <property type="entry name" value="GH116_N"/>
</dbReference>
<dbReference type="EMBL" id="JABAIK010000003">
    <property type="protein sequence ID" value="NLS12200.1"/>
    <property type="molecule type" value="Genomic_DNA"/>
</dbReference>